<evidence type="ECO:0000313" key="2">
    <source>
        <dbReference type="Proteomes" id="UP001596004"/>
    </source>
</evidence>
<gene>
    <name evidence="1" type="ORF">ACFO60_10390</name>
</gene>
<dbReference type="Proteomes" id="UP001596004">
    <property type="component" value="Unassembled WGS sequence"/>
</dbReference>
<reference evidence="2" key="1">
    <citation type="journal article" date="2019" name="Int. J. Syst. Evol. Microbiol.">
        <title>The Global Catalogue of Microorganisms (GCM) 10K type strain sequencing project: providing services to taxonomists for standard genome sequencing and annotation.</title>
        <authorList>
            <consortium name="The Broad Institute Genomics Platform"/>
            <consortium name="The Broad Institute Genome Sequencing Center for Infectious Disease"/>
            <person name="Wu L."/>
            <person name="Ma J."/>
        </authorList>
    </citation>
    <scope>NUCLEOTIDE SEQUENCE [LARGE SCALE GENOMIC DNA]</scope>
    <source>
        <strain evidence="2">CGMCC 4.7132</strain>
    </source>
</reference>
<dbReference type="RefSeq" id="WP_380839555.1">
    <property type="nucleotide sequence ID" value="NZ_JBHSFP010000005.1"/>
</dbReference>
<keyword evidence="2" id="KW-1185">Reference proteome</keyword>
<accession>A0ABV9CDU0</accession>
<sequence length="57" mass="6035">MNVVSRENKSGITTDQIDLRDVPLSRMGALANAGLLNHALPDLSVDRVGVAAFQSSI</sequence>
<proteinExistence type="predicted"/>
<comment type="caution">
    <text evidence="1">The sequence shown here is derived from an EMBL/GenBank/DDBJ whole genome shotgun (WGS) entry which is preliminary data.</text>
</comment>
<evidence type="ECO:0008006" key="3">
    <source>
        <dbReference type="Google" id="ProtNLM"/>
    </source>
</evidence>
<name>A0ABV9CDU0_9ACTN</name>
<dbReference type="EMBL" id="JBHSFP010000005">
    <property type="protein sequence ID" value="MFC4531171.1"/>
    <property type="molecule type" value="Genomic_DNA"/>
</dbReference>
<protein>
    <recommendedName>
        <fullName evidence="3">FXSXX-COOH protein</fullName>
    </recommendedName>
</protein>
<evidence type="ECO:0000313" key="1">
    <source>
        <dbReference type="EMBL" id="MFC4531171.1"/>
    </source>
</evidence>
<organism evidence="1 2">
    <name type="scientific">Sphaerisporangium dianthi</name>
    <dbReference type="NCBI Taxonomy" id="1436120"/>
    <lineage>
        <taxon>Bacteria</taxon>
        <taxon>Bacillati</taxon>
        <taxon>Actinomycetota</taxon>
        <taxon>Actinomycetes</taxon>
        <taxon>Streptosporangiales</taxon>
        <taxon>Streptosporangiaceae</taxon>
        <taxon>Sphaerisporangium</taxon>
    </lineage>
</organism>